<dbReference type="STRING" id="1705562.AMS69_03710"/>
<feature type="region of interest" description="Disordered" evidence="1">
    <location>
        <begin position="1"/>
        <end position="36"/>
    </location>
</feature>
<organism evidence="2 3">
    <name type="scientific">Haloarcula rubripromontorii</name>
    <dbReference type="NCBI Taxonomy" id="1705562"/>
    <lineage>
        <taxon>Archaea</taxon>
        <taxon>Methanobacteriati</taxon>
        <taxon>Methanobacteriota</taxon>
        <taxon>Stenosarchaea group</taxon>
        <taxon>Halobacteria</taxon>
        <taxon>Halobacteriales</taxon>
        <taxon>Haloarculaceae</taxon>
        <taxon>Haloarcula</taxon>
    </lineage>
</organism>
<dbReference type="OrthoDB" id="146450at2157"/>
<dbReference type="EMBL" id="LIUF01000001">
    <property type="protein sequence ID" value="KOX94978.1"/>
    <property type="molecule type" value="Genomic_DNA"/>
</dbReference>
<name>A0A0M9AN99_9EURY</name>
<reference evidence="2 3" key="1">
    <citation type="submission" date="2015-08" db="EMBL/GenBank/DDBJ databases">
        <title>Genomes of Isolates from Cabo Rojo, PR.</title>
        <authorList>
            <person name="Sanchez-Nieves R.L."/>
            <person name="Montalvo-Rodriguez R."/>
        </authorList>
    </citation>
    <scope>NUCLEOTIDE SEQUENCE [LARGE SCALE GENOMIC DNA]</scope>
    <source>
        <strain evidence="2 3">SL3</strain>
    </source>
</reference>
<proteinExistence type="predicted"/>
<feature type="compositionally biased region" description="Acidic residues" evidence="1">
    <location>
        <begin position="187"/>
        <end position="197"/>
    </location>
</feature>
<evidence type="ECO:0000256" key="1">
    <source>
        <dbReference type="SAM" id="MobiDB-lite"/>
    </source>
</evidence>
<evidence type="ECO:0000313" key="3">
    <source>
        <dbReference type="Proteomes" id="UP000037729"/>
    </source>
</evidence>
<sequence>MDEKTEELRDIFMDVSDEGAVTESQEASRGSLADTDEAGVADRLGDVIARMREQYEFRTELADEALVTVVRLFYEGSDDATIAAEIGADESDVVAARLDLHLLREEDTEAPFDLPAFRRRVADDDPSVAELAAEFDIDESRAAHYRRVVAAQDAARRVSHRFQSEFEDVLTDAGLSTQHAAALREDGLDEATEDIDSLDSGADVSM</sequence>
<keyword evidence="3" id="KW-1185">Reference proteome</keyword>
<protein>
    <submittedName>
        <fullName evidence="2">Conditioned medium-induced protein 4</fullName>
    </submittedName>
</protein>
<feature type="region of interest" description="Disordered" evidence="1">
    <location>
        <begin position="186"/>
        <end position="206"/>
    </location>
</feature>
<gene>
    <name evidence="2" type="ORF">AMS69_03710</name>
</gene>
<dbReference type="Proteomes" id="UP000037729">
    <property type="component" value="Unassembled WGS sequence"/>
</dbReference>
<comment type="caution">
    <text evidence="2">The sequence shown here is derived from an EMBL/GenBank/DDBJ whole genome shotgun (WGS) entry which is preliminary data.</text>
</comment>
<evidence type="ECO:0000313" key="2">
    <source>
        <dbReference type="EMBL" id="KOX94978.1"/>
    </source>
</evidence>
<dbReference type="PATRIC" id="fig|1705562.3.peg.1704"/>
<dbReference type="AlphaFoldDB" id="A0A0M9AN99"/>
<accession>A0A0M9AN99</accession>
<dbReference type="RefSeq" id="WP_053966737.1">
    <property type="nucleotide sequence ID" value="NZ_LIUF01000001.1"/>
</dbReference>
<feature type="compositionally biased region" description="Basic and acidic residues" evidence="1">
    <location>
        <begin position="1"/>
        <end position="12"/>
    </location>
</feature>